<accession>A0A8C7YB60</accession>
<dbReference type="GeneTree" id="ENSGT00940000162148"/>
<dbReference type="InterPro" id="IPR006561">
    <property type="entry name" value="DZF_dom"/>
</dbReference>
<dbReference type="PANTHER" id="PTHR45762">
    <property type="entry name" value="ZINC FINGER RNA-BINDING PROTEIN"/>
    <property type="match status" value="1"/>
</dbReference>
<evidence type="ECO:0000313" key="3">
    <source>
        <dbReference type="Ensembl" id="ENSOSIP00000026034.1"/>
    </source>
</evidence>
<proteinExistence type="predicted"/>
<sequence>MSLFSLQALELLVEKVISSAAGPLSPGEAMRRVLECISTGILLPDAPGLLDPCEKEQTDALKGVNLQAREDITASAQHALRLLAFRQIHKVLGMESLPASKASARNRKRRRDVGEAGEGEGEGKKDKKEEATSA</sequence>
<dbReference type="PANTHER" id="PTHR45762:SF2">
    <property type="entry name" value="ZINC FINGER RNA-BINDING PROTEIN 2"/>
    <property type="match status" value="1"/>
</dbReference>
<dbReference type="GO" id="GO:0003725">
    <property type="term" value="F:double-stranded RNA binding"/>
    <property type="evidence" value="ECO:0007669"/>
    <property type="project" value="TreeGrafter"/>
</dbReference>
<dbReference type="Gene3D" id="1.10.1410.40">
    <property type="match status" value="1"/>
</dbReference>
<feature type="domain" description="DZF" evidence="2">
    <location>
        <begin position="1"/>
        <end position="133"/>
    </location>
</feature>
<dbReference type="AlphaFoldDB" id="A0A8C7YB60"/>
<name>A0A8C7YB60_9TELE</name>
<feature type="region of interest" description="Disordered" evidence="1">
    <location>
        <begin position="96"/>
        <end position="134"/>
    </location>
</feature>
<dbReference type="InterPro" id="IPR049402">
    <property type="entry name" value="DZF_dom_C"/>
</dbReference>
<reference evidence="3" key="1">
    <citation type="submission" date="2025-08" db="UniProtKB">
        <authorList>
            <consortium name="Ensembl"/>
        </authorList>
    </citation>
    <scope>IDENTIFICATION</scope>
</reference>
<dbReference type="GO" id="GO:0003727">
    <property type="term" value="F:single-stranded RNA binding"/>
    <property type="evidence" value="ECO:0007669"/>
    <property type="project" value="TreeGrafter"/>
</dbReference>
<protein>
    <recommendedName>
        <fullName evidence="2">DZF domain-containing protein</fullName>
    </recommendedName>
</protein>
<evidence type="ECO:0000259" key="2">
    <source>
        <dbReference type="PROSITE" id="PS51703"/>
    </source>
</evidence>
<evidence type="ECO:0000313" key="4">
    <source>
        <dbReference type="Proteomes" id="UP000694383"/>
    </source>
</evidence>
<dbReference type="GO" id="GO:0071011">
    <property type="term" value="C:precatalytic spliceosome"/>
    <property type="evidence" value="ECO:0007669"/>
    <property type="project" value="TreeGrafter"/>
</dbReference>
<dbReference type="SMART" id="SM00572">
    <property type="entry name" value="DZF"/>
    <property type="match status" value="1"/>
</dbReference>
<dbReference type="Pfam" id="PF20965">
    <property type="entry name" value="DZF_C"/>
    <property type="match status" value="1"/>
</dbReference>
<feature type="compositionally biased region" description="Basic and acidic residues" evidence="1">
    <location>
        <begin position="121"/>
        <end position="134"/>
    </location>
</feature>
<dbReference type="Proteomes" id="UP000694383">
    <property type="component" value="Unplaced"/>
</dbReference>
<dbReference type="Ensembl" id="ENSOSIT00000027449.1">
    <property type="protein sequence ID" value="ENSOSIP00000026034.1"/>
    <property type="gene ID" value="ENSOSIG00000013651.1"/>
</dbReference>
<dbReference type="FunFam" id="1.10.1410.40:FF:000001">
    <property type="entry name" value="interleukin enhancer-binding factor 3 isoform X1"/>
    <property type="match status" value="1"/>
</dbReference>
<dbReference type="PROSITE" id="PS51703">
    <property type="entry name" value="DZF"/>
    <property type="match status" value="1"/>
</dbReference>
<keyword evidence="4" id="KW-1185">Reference proteome</keyword>
<evidence type="ECO:0000256" key="1">
    <source>
        <dbReference type="SAM" id="MobiDB-lite"/>
    </source>
</evidence>
<organism evidence="3 4">
    <name type="scientific">Oryzias sinensis</name>
    <name type="common">Chinese medaka</name>
    <dbReference type="NCBI Taxonomy" id="183150"/>
    <lineage>
        <taxon>Eukaryota</taxon>
        <taxon>Metazoa</taxon>
        <taxon>Chordata</taxon>
        <taxon>Craniata</taxon>
        <taxon>Vertebrata</taxon>
        <taxon>Euteleostomi</taxon>
        <taxon>Actinopterygii</taxon>
        <taxon>Neopterygii</taxon>
        <taxon>Teleostei</taxon>
        <taxon>Neoteleostei</taxon>
        <taxon>Acanthomorphata</taxon>
        <taxon>Ovalentaria</taxon>
        <taxon>Atherinomorphae</taxon>
        <taxon>Beloniformes</taxon>
        <taxon>Adrianichthyidae</taxon>
        <taxon>Oryziinae</taxon>
        <taxon>Oryzias</taxon>
    </lineage>
</organism>
<reference evidence="3" key="2">
    <citation type="submission" date="2025-09" db="UniProtKB">
        <authorList>
            <consortium name="Ensembl"/>
        </authorList>
    </citation>
    <scope>IDENTIFICATION</scope>
</reference>